<proteinExistence type="predicted"/>
<dbReference type="EMBL" id="CADEAL010000414">
    <property type="protein sequence ID" value="CAB1419852.1"/>
    <property type="molecule type" value="Genomic_DNA"/>
</dbReference>
<reference evidence="1" key="1">
    <citation type="submission" date="2020-03" db="EMBL/GenBank/DDBJ databases">
        <authorList>
            <person name="Weist P."/>
        </authorList>
    </citation>
    <scope>NUCLEOTIDE SEQUENCE</scope>
</reference>
<protein>
    <submittedName>
        <fullName evidence="1">Uncharacterized protein</fullName>
    </submittedName>
</protein>
<organism evidence="1 2">
    <name type="scientific">Pleuronectes platessa</name>
    <name type="common">European plaice</name>
    <dbReference type="NCBI Taxonomy" id="8262"/>
    <lineage>
        <taxon>Eukaryota</taxon>
        <taxon>Metazoa</taxon>
        <taxon>Chordata</taxon>
        <taxon>Craniata</taxon>
        <taxon>Vertebrata</taxon>
        <taxon>Euteleostomi</taxon>
        <taxon>Actinopterygii</taxon>
        <taxon>Neopterygii</taxon>
        <taxon>Teleostei</taxon>
        <taxon>Neoteleostei</taxon>
        <taxon>Acanthomorphata</taxon>
        <taxon>Carangaria</taxon>
        <taxon>Pleuronectiformes</taxon>
        <taxon>Pleuronectoidei</taxon>
        <taxon>Pleuronectidae</taxon>
        <taxon>Pleuronectes</taxon>
    </lineage>
</organism>
<evidence type="ECO:0000313" key="1">
    <source>
        <dbReference type="EMBL" id="CAB1419852.1"/>
    </source>
</evidence>
<keyword evidence="2" id="KW-1185">Reference proteome</keyword>
<name>A0A9N7YBB2_PLEPL</name>
<dbReference type="AlphaFoldDB" id="A0A9N7YBB2"/>
<evidence type="ECO:0000313" key="2">
    <source>
        <dbReference type="Proteomes" id="UP001153269"/>
    </source>
</evidence>
<accession>A0A9N7YBB2</accession>
<sequence>MAHWDPDPEPGFCSRNHSHLMSLRLVPRATSQRQAGTANQSSDLHHKVAMNIKHVPEKISDGETTDVGLSYCQSGNLPSGCDSTSTAPHSILNTDQDLTSNFTHGELIRNYMCLGDGTSSGHTMDFNQQTTIHGAATEALDLRVIKQRDSGEGG</sequence>
<gene>
    <name evidence="1" type="ORF">PLEPLA_LOCUS7703</name>
</gene>
<dbReference type="Proteomes" id="UP001153269">
    <property type="component" value="Unassembled WGS sequence"/>
</dbReference>
<comment type="caution">
    <text evidence="1">The sequence shown here is derived from an EMBL/GenBank/DDBJ whole genome shotgun (WGS) entry which is preliminary data.</text>
</comment>